<evidence type="ECO:0000256" key="1">
    <source>
        <dbReference type="SAM" id="MobiDB-lite"/>
    </source>
</evidence>
<feature type="compositionally biased region" description="Low complexity" evidence="1">
    <location>
        <begin position="33"/>
        <end position="48"/>
    </location>
</feature>
<evidence type="ECO:0000313" key="2">
    <source>
        <dbReference type="EMBL" id="EXL65726.1"/>
    </source>
</evidence>
<accession>X0H0V3</accession>
<protein>
    <submittedName>
        <fullName evidence="2">Uncharacterized protein</fullName>
    </submittedName>
</protein>
<dbReference type="Proteomes" id="UP000030676">
    <property type="component" value="Unassembled WGS sequence"/>
</dbReference>
<gene>
    <name evidence="2" type="ORF">FOPG_18060</name>
</gene>
<organism evidence="2">
    <name type="scientific">Fusarium oxysporum f. sp. conglutinans race 2 54008</name>
    <dbReference type="NCBI Taxonomy" id="1089457"/>
    <lineage>
        <taxon>Eukaryota</taxon>
        <taxon>Fungi</taxon>
        <taxon>Dikarya</taxon>
        <taxon>Ascomycota</taxon>
        <taxon>Pezizomycotina</taxon>
        <taxon>Sordariomycetes</taxon>
        <taxon>Hypocreomycetidae</taxon>
        <taxon>Hypocreales</taxon>
        <taxon>Nectriaceae</taxon>
        <taxon>Fusarium</taxon>
        <taxon>Fusarium oxysporum species complex</taxon>
    </lineage>
</organism>
<dbReference type="AlphaFoldDB" id="X0H0V3"/>
<feature type="region of interest" description="Disordered" evidence="1">
    <location>
        <begin position="1"/>
        <end position="48"/>
    </location>
</feature>
<dbReference type="EMBL" id="JH659111">
    <property type="protein sequence ID" value="EXL65726.1"/>
    <property type="molecule type" value="Genomic_DNA"/>
</dbReference>
<name>X0H0V3_FUSOX</name>
<reference evidence="2" key="1">
    <citation type="submission" date="2011-11" db="EMBL/GenBank/DDBJ databases">
        <title>The Genome Sequence of Fusarium oxysporum PHW808.</title>
        <authorList>
            <consortium name="The Broad Institute Genome Sequencing Platform"/>
            <person name="Ma L.-J."/>
            <person name="Gale L.R."/>
            <person name="Schwartz D.C."/>
            <person name="Zhou S."/>
            <person name="Corby-Kistler H."/>
            <person name="Young S.K."/>
            <person name="Zeng Q."/>
            <person name="Gargeya S."/>
            <person name="Fitzgerald M."/>
            <person name="Haas B."/>
            <person name="Abouelleil A."/>
            <person name="Alvarado L."/>
            <person name="Arachchi H.M."/>
            <person name="Berlin A."/>
            <person name="Brown A."/>
            <person name="Chapman S.B."/>
            <person name="Chen Z."/>
            <person name="Dunbar C."/>
            <person name="Freedman E."/>
            <person name="Gearin G."/>
            <person name="Goldberg J."/>
            <person name="Griggs A."/>
            <person name="Gujja S."/>
            <person name="Heiman D."/>
            <person name="Howarth C."/>
            <person name="Larson L."/>
            <person name="Lui A."/>
            <person name="MacDonald P.J.P."/>
            <person name="Montmayeur A."/>
            <person name="Murphy C."/>
            <person name="Neiman D."/>
            <person name="Pearson M."/>
            <person name="Priest M."/>
            <person name="Roberts A."/>
            <person name="Saif S."/>
            <person name="Shea T."/>
            <person name="Shenoy N."/>
            <person name="Sisk P."/>
            <person name="Stolte C."/>
            <person name="Sykes S."/>
            <person name="Wortman J."/>
            <person name="Nusbaum C."/>
            <person name="Birren B."/>
        </authorList>
    </citation>
    <scope>NUCLEOTIDE SEQUENCE [LARGE SCALE GENOMIC DNA]</scope>
    <source>
        <strain evidence="2">54008</strain>
    </source>
</reference>
<sequence length="48" mass="5018">MKALRGPGLKPIHKAASYNTRPIMAGPKQTQVSSSAAPSYHSSQHGGD</sequence>
<proteinExistence type="predicted"/>
<dbReference type="HOGENOM" id="CLU_3160055_0_0_1"/>
<reference evidence="2" key="2">
    <citation type="submission" date="2012-05" db="EMBL/GenBank/DDBJ databases">
        <title>The Genome Annotation of Fusarium oxysporum PHW808.</title>
        <authorList>
            <consortium name="The Broad Institute Genomics Platform"/>
            <person name="Ma L.-J."/>
            <person name="Corby-Kistler H."/>
            <person name="Broz K."/>
            <person name="Gale L.R."/>
            <person name="Jonkers W."/>
            <person name="O'Donnell K."/>
            <person name="Ploetz R."/>
            <person name="Steinberg C."/>
            <person name="Schwartz D.C."/>
            <person name="VanEtten H."/>
            <person name="Zhou S."/>
            <person name="Young S.K."/>
            <person name="Zeng Q."/>
            <person name="Gargeya S."/>
            <person name="Fitzgerald M."/>
            <person name="Abouelleil A."/>
            <person name="Alvarado L."/>
            <person name="Chapman S.B."/>
            <person name="Gainer-Dewar J."/>
            <person name="Goldberg J."/>
            <person name="Griggs A."/>
            <person name="Gujja S."/>
            <person name="Hansen M."/>
            <person name="Howarth C."/>
            <person name="Imamovic A."/>
            <person name="Ireland A."/>
            <person name="Larimer J."/>
            <person name="McCowan C."/>
            <person name="Murphy C."/>
            <person name="Pearson M."/>
            <person name="Poon T.W."/>
            <person name="Priest M."/>
            <person name="Roberts A."/>
            <person name="Saif S."/>
            <person name="Shea T."/>
            <person name="Sykes S."/>
            <person name="Wortman J."/>
            <person name="Nusbaum C."/>
            <person name="Birren B."/>
        </authorList>
    </citation>
    <scope>NUCLEOTIDE SEQUENCE</scope>
    <source>
        <strain evidence="2">54008</strain>
    </source>
</reference>